<dbReference type="InterPro" id="IPR013538">
    <property type="entry name" value="ASHA1/2-like_C"/>
</dbReference>
<dbReference type="Proteomes" id="UP000588647">
    <property type="component" value="Unassembled WGS sequence"/>
</dbReference>
<evidence type="ECO:0000256" key="1">
    <source>
        <dbReference type="ARBA" id="ARBA00006817"/>
    </source>
</evidence>
<keyword evidence="4" id="KW-1185">Reference proteome</keyword>
<comment type="similarity">
    <text evidence="1">Belongs to the AHA1 family.</text>
</comment>
<organism evidence="3 4">
    <name type="scientific">Aurantimonas endophytica</name>
    <dbReference type="NCBI Taxonomy" id="1522175"/>
    <lineage>
        <taxon>Bacteria</taxon>
        <taxon>Pseudomonadati</taxon>
        <taxon>Pseudomonadota</taxon>
        <taxon>Alphaproteobacteria</taxon>
        <taxon>Hyphomicrobiales</taxon>
        <taxon>Aurantimonadaceae</taxon>
        <taxon>Aurantimonas</taxon>
    </lineage>
</organism>
<proteinExistence type="inferred from homology"/>
<accession>A0A7W6HFC4</accession>
<sequence>MSNTVTDVITPNELVFERRLDAPLERVWQFVVDPDLRARWFMAGPGDVRPGGTLGLTMDHDRLSDGEVPTPERYRAYVGHAWSERILAFEPPHRIVFTWEDGAAGEVEIRLTAEGAATRLVLTHTGLRGPDDTINFGGGWHAHLAVLERRVAGKGVADFWALHAAAEKAMAEALEKREA</sequence>
<name>A0A7W6HFC4_9HYPH</name>
<dbReference type="AlphaFoldDB" id="A0A7W6HFC4"/>
<dbReference type="CDD" id="cd08899">
    <property type="entry name" value="SRPBCC_CalC_Aha1-like_6"/>
    <property type="match status" value="1"/>
</dbReference>
<gene>
    <name evidence="3" type="ORF">GGR03_003236</name>
</gene>
<evidence type="ECO:0000259" key="2">
    <source>
        <dbReference type="Pfam" id="PF08327"/>
    </source>
</evidence>
<dbReference type="SUPFAM" id="SSF55961">
    <property type="entry name" value="Bet v1-like"/>
    <property type="match status" value="1"/>
</dbReference>
<dbReference type="Gene3D" id="3.30.530.20">
    <property type="match status" value="1"/>
</dbReference>
<feature type="domain" description="Activator of Hsp90 ATPase homologue 1/2-like C-terminal" evidence="2">
    <location>
        <begin position="21"/>
        <end position="150"/>
    </location>
</feature>
<reference evidence="3 4" key="1">
    <citation type="submission" date="2020-08" db="EMBL/GenBank/DDBJ databases">
        <title>Genomic Encyclopedia of Type Strains, Phase IV (KMG-IV): sequencing the most valuable type-strain genomes for metagenomic binning, comparative biology and taxonomic classification.</title>
        <authorList>
            <person name="Goeker M."/>
        </authorList>
    </citation>
    <scope>NUCLEOTIDE SEQUENCE [LARGE SCALE GENOMIC DNA]</scope>
    <source>
        <strain evidence="3 4">DSM 103570</strain>
    </source>
</reference>
<comment type="caution">
    <text evidence="3">The sequence shown here is derived from an EMBL/GenBank/DDBJ whole genome shotgun (WGS) entry which is preliminary data.</text>
</comment>
<dbReference type="EMBL" id="JACIEM010000004">
    <property type="protein sequence ID" value="MBB4004148.1"/>
    <property type="molecule type" value="Genomic_DNA"/>
</dbReference>
<dbReference type="Pfam" id="PF08327">
    <property type="entry name" value="AHSA1"/>
    <property type="match status" value="1"/>
</dbReference>
<dbReference type="RefSeq" id="WP_183209748.1">
    <property type="nucleotide sequence ID" value="NZ_JAAAMM010000004.1"/>
</dbReference>
<evidence type="ECO:0000313" key="3">
    <source>
        <dbReference type="EMBL" id="MBB4004148.1"/>
    </source>
</evidence>
<evidence type="ECO:0000313" key="4">
    <source>
        <dbReference type="Proteomes" id="UP000588647"/>
    </source>
</evidence>
<protein>
    <submittedName>
        <fullName evidence="3">Uncharacterized protein YndB with AHSA1/START domain</fullName>
    </submittedName>
</protein>
<dbReference type="InterPro" id="IPR023393">
    <property type="entry name" value="START-like_dom_sf"/>
</dbReference>